<dbReference type="Proteomes" id="UP000050501">
    <property type="component" value="Unassembled WGS sequence"/>
</dbReference>
<keyword evidence="1" id="KW-1133">Transmembrane helix</keyword>
<dbReference type="AlphaFoldDB" id="A0A0P6YLH2"/>
<dbReference type="RefSeq" id="WP_062419260.1">
    <property type="nucleotide sequence ID" value="NZ_DF967974.1"/>
</dbReference>
<keyword evidence="3" id="KW-1185">Reference proteome</keyword>
<proteinExistence type="predicted"/>
<comment type="caution">
    <text evidence="2">The sequence shown here is derived from an EMBL/GenBank/DDBJ whole genome shotgun (WGS) entry which is preliminary data.</text>
</comment>
<evidence type="ECO:0000313" key="3">
    <source>
        <dbReference type="Proteomes" id="UP000050501"/>
    </source>
</evidence>
<feature type="transmembrane region" description="Helical" evidence="1">
    <location>
        <begin position="241"/>
        <end position="262"/>
    </location>
</feature>
<keyword evidence="1" id="KW-0472">Membrane</keyword>
<organism evidence="2 3">
    <name type="scientific">Levilinea saccharolytica</name>
    <dbReference type="NCBI Taxonomy" id="229921"/>
    <lineage>
        <taxon>Bacteria</taxon>
        <taxon>Bacillati</taxon>
        <taxon>Chloroflexota</taxon>
        <taxon>Anaerolineae</taxon>
        <taxon>Anaerolineales</taxon>
        <taxon>Anaerolineaceae</taxon>
        <taxon>Levilinea</taxon>
    </lineage>
</organism>
<name>A0A0P6YLH2_9CHLR</name>
<reference evidence="2 3" key="1">
    <citation type="submission" date="2015-07" db="EMBL/GenBank/DDBJ databases">
        <title>Genome sequence of Levilinea saccharolytica DSM 16555.</title>
        <authorList>
            <person name="Hemp J."/>
            <person name="Ward L.M."/>
            <person name="Pace L.A."/>
            <person name="Fischer W.W."/>
        </authorList>
    </citation>
    <scope>NUCLEOTIDE SEQUENCE [LARGE SCALE GENOMIC DNA]</scope>
    <source>
        <strain evidence="2 3">KIBI-1</strain>
    </source>
</reference>
<feature type="transmembrane region" description="Helical" evidence="1">
    <location>
        <begin position="6"/>
        <end position="28"/>
    </location>
</feature>
<evidence type="ECO:0000256" key="1">
    <source>
        <dbReference type="SAM" id="Phobius"/>
    </source>
</evidence>
<dbReference type="EMBL" id="LGCM01000008">
    <property type="protein sequence ID" value="KPL90840.1"/>
    <property type="molecule type" value="Genomic_DNA"/>
</dbReference>
<feature type="transmembrane region" description="Helical" evidence="1">
    <location>
        <begin position="96"/>
        <end position="114"/>
    </location>
</feature>
<accession>A0A0P6YLH2</accession>
<feature type="transmembrane region" description="Helical" evidence="1">
    <location>
        <begin position="72"/>
        <end position="90"/>
    </location>
</feature>
<evidence type="ECO:0000313" key="2">
    <source>
        <dbReference type="EMBL" id="KPL90840.1"/>
    </source>
</evidence>
<protein>
    <submittedName>
        <fullName evidence="2">Uncharacterized protein</fullName>
    </submittedName>
</protein>
<dbReference type="OrthoDB" id="166767at2"/>
<keyword evidence="1" id="KW-0812">Transmembrane</keyword>
<gene>
    <name evidence="2" type="ORF">ADN01_01935</name>
</gene>
<sequence>METFSLVVGFSLAIGVGMIANTVISILFETGRRLSRPIQRGRLHALGLGTKYQSDEKRTEEAILGFGDIPWGALYAGTALIGLILLAVLGPQLPSIRLGFLALPGLVWLAKRYLIQQRKRFMVGQIRQFLIDVRLHMSLQGSLLLGLESLAKTTVETSVVYQRLQKRLQGSSARSGLDLLNQLADDLKSPQLLRVVQRVQAAQQSGGVSDVDQAIASVIEELNEEIGYQSEEQMQRLPLRITLLAMPFLLGPIVILLFYPLVDRILKTLSGVSIGGGF</sequence>